<dbReference type="SUPFAM" id="SSF50729">
    <property type="entry name" value="PH domain-like"/>
    <property type="match status" value="1"/>
</dbReference>
<evidence type="ECO:0000256" key="1">
    <source>
        <dbReference type="SAM" id="MobiDB-lite"/>
    </source>
</evidence>
<feature type="region of interest" description="Disordered" evidence="1">
    <location>
        <begin position="1"/>
        <end position="64"/>
    </location>
</feature>
<gene>
    <name evidence="2" type="ORF">NAEGRDRAFT_54838</name>
</gene>
<organism evidence="3">
    <name type="scientific">Naegleria gruberi</name>
    <name type="common">Amoeba</name>
    <dbReference type="NCBI Taxonomy" id="5762"/>
    <lineage>
        <taxon>Eukaryota</taxon>
        <taxon>Discoba</taxon>
        <taxon>Heterolobosea</taxon>
        <taxon>Tetramitia</taxon>
        <taxon>Eutetramitia</taxon>
        <taxon>Vahlkampfiidae</taxon>
        <taxon>Naegleria</taxon>
    </lineage>
</organism>
<protein>
    <submittedName>
        <fullName evidence="2">Predicted protein</fullName>
    </submittedName>
</protein>
<dbReference type="RefSeq" id="XP_002668334.1">
    <property type="nucleotide sequence ID" value="XM_002668288.1"/>
</dbReference>
<dbReference type="InterPro" id="IPR011993">
    <property type="entry name" value="PH-like_dom_sf"/>
</dbReference>
<dbReference type="VEuPathDB" id="AmoebaDB:NAEGRDRAFT_54838"/>
<dbReference type="EMBL" id="GG739128">
    <property type="protein sequence ID" value="EFC35590.1"/>
    <property type="molecule type" value="Genomic_DNA"/>
</dbReference>
<dbReference type="GeneID" id="8859714"/>
<dbReference type="KEGG" id="ngr:NAEGRDRAFT_54838"/>
<evidence type="ECO:0000313" key="2">
    <source>
        <dbReference type="EMBL" id="EFC35590.1"/>
    </source>
</evidence>
<dbReference type="AlphaFoldDB" id="D2W5R2"/>
<proteinExistence type="predicted"/>
<accession>D2W5R2</accession>
<feature type="compositionally biased region" description="Low complexity" evidence="1">
    <location>
        <begin position="14"/>
        <end position="54"/>
    </location>
</feature>
<dbReference type="Proteomes" id="UP000006671">
    <property type="component" value="Unassembled WGS sequence"/>
</dbReference>
<keyword evidence="3" id="KW-1185">Reference proteome</keyword>
<name>D2W5R2_NAEGR</name>
<sequence>MSSYPTSPGALDDLPSSSLSSSPSPLQPPIITSSIINNSSTTTITTTNHNNESSPRGGASTVGSDNSELCEQICIDQHLLQTYQYAEPAYINKILQEFKSGRKLKSSLEKKATTLKDHYFVLDDEETFIEVKDSKKKETKVHVFLRDIKQICGSDMMGKAAKTQSKGYFGRKIESPQLEHGYTIIYGAKDEQIDIMCESLNEFNENICLLNYLIRESRISYDRDPTKLLILKHWMKADVNNDGQLDYK</sequence>
<feature type="non-terminal residue" evidence="2">
    <location>
        <position position="248"/>
    </location>
</feature>
<dbReference type="InParanoid" id="D2W5R2"/>
<reference evidence="2 3" key="1">
    <citation type="journal article" date="2010" name="Cell">
        <title>The genome of Naegleria gruberi illuminates early eukaryotic versatility.</title>
        <authorList>
            <person name="Fritz-Laylin L.K."/>
            <person name="Prochnik S.E."/>
            <person name="Ginger M.L."/>
            <person name="Dacks J.B."/>
            <person name="Carpenter M.L."/>
            <person name="Field M.C."/>
            <person name="Kuo A."/>
            <person name="Paredez A."/>
            <person name="Chapman J."/>
            <person name="Pham J."/>
            <person name="Shu S."/>
            <person name="Neupane R."/>
            <person name="Cipriano M."/>
            <person name="Mancuso J."/>
            <person name="Tu H."/>
            <person name="Salamov A."/>
            <person name="Lindquist E."/>
            <person name="Shapiro H."/>
            <person name="Lucas S."/>
            <person name="Grigoriev I.V."/>
            <person name="Cande W.Z."/>
            <person name="Fulton C."/>
            <person name="Rokhsar D.S."/>
            <person name="Dawson S.C."/>
        </authorList>
    </citation>
    <scope>NUCLEOTIDE SEQUENCE [LARGE SCALE GENOMIC DNA]</scope>
    <source>
        <strain evidence="2 3">NEG-M</strain>
    </source>
</reference>
<dbReference type="Gene3D" id="2.30.29.30">
    <property type="entry name" value="Pleckstrin-homology domain (PH domain)/Phosphotyrosine-binding domain (PTB)"/>
    <property type="match status" value="1"/>
</dbReference>
<evidence type="ECO:0000313" key="3">
    <source>
        <dbReference type="Proteomes" id="UP000006671"/>
    </source>
</evidence>